<name>A0A2K3V2I4_9DEIO</name>
<dbReference type="OrthoDB" id="57532at2"/>
<keyword evidence="1" id="KW-0732">Signal</keyword>
<evidence type="ECO:0000313" key="3">
    <source>
        <dbReference type="EMBL" id="PNY82998.1"/>
    </source>
</evidence>
<proteinExistence type="predicted"/>
<keyword evidence="4" id="KW-1185">Reference proteome</keyword>
<feature type="chain" id="PRO_5014330521" description="Glycosyl hydrolase family 98 putative carbohydrate-binding module domain-containing protein" evidence="1">
    <location>
        <begin position="30"/>
        <end position="435"/>
    </location>
</feature>
<dbReference type="EMBL" id="PPPD01000001">
    <property type="protein sequence ID" value="PNY82998.1"/>
    <property type="molecule type" value="Genomic_DNA"/>
</dbReference>
<dbReference type="InterPro" id="IPR038637">
    <property type="entry name" value="NPCBM_sf"/>
</dbReference>
<gene>
    <name evidence="3" type="ORF">CVO96_11020</name>
</gene>
<organism evidence="3 4">
    <name type="scientific">Deinococcus koreensis</name>
    <dbReference type="NCBI Taxonomy" id="2054903"/>
    <lineage>
        <taxon>Bacteria</taxon>
        <taxon>Thermotogati</taxon>
        <taxon>Deinococcota</taxon>
        <taxon>Deinococci</taxon>
        <taxon>Deinococcales</taxon>
        <taxon>Deinococcaceae</taxon>
        <taxon>Deinococcus</taxon>
    </lineage>
</organism>
<feature type="signal peptide" evidence="1">
    <location>
        <begin position="1"/>
        <end position="29"/>
    </location>
</feature>
<dbReference type="SUPFAM" id="SSF49785">
    <property type="entry name" value="Galactose-binding domain-like"/>
    <property type="match status" value="1"/>
</dbReference>
<dbReference type="AlphaFoldDB" id="A0A2K3V2I4"/>
<evidence type="ECO:0000256" key="1">
    <source>
        <dbReference type="SAM" id="SignalP"/>
    </source>
</evidence>
<dbReference type="RefSeq" id="WP_103313429.1">
    <property type="nucleotide sequence ID" value="NZ_PPPD01000001.1"/>
</dbReference>
<evidence type="ECO:0000313" key="4">
    <source>
        <dbReference type="Proteomes" id="UP000236379"/>
    </source>
</evidence>
<sequence>MTPRRFHPLWLIGAAALLNACGGAGVPQAEGDPYAGADHPWTYSAPAGQLGAQSLTPGDNSLSYERVLDASNGWGPVEVNRSNGEMGASDGRTLTLNGQTSARGFGVHAGSSMRFGLQGSGATCSRFRVGVGIDDEVGSRGSVVFQVYLDGVKAFDSGLMTGASATKWADLDIRGRQALKLVVTDGGDGKAYDHADWVQPTVRCAAVTPRPTLTLGQDRLEIFHKHSAALSATFADLSGPVGLRLEVAPGFSSGLQLRTTSLTLPAAAGPQRVVIDAPGLPDFYTETQSLSAPYTLVVSQGGRDVARAPLTIQQKLLGVQASAAPALLPARPGSAVTFTVTVRLTPGLETSLEIGNSGCPVQGCEYAATPVSETTSVLSGGASVLQREFRVVLPAGISPTQNLTLDYYVVVGDFAGYRKPWYGNTQVAVVWQPLK</sequence>
<dbReference type="InterPro" id="IPR008979">
    <property type="entry name" value="Galactose-bd-like_sf"/>
</dbReference>
<dbReference type="Proteomes" id="UP000236379">
    <property type="component" value="Unassembled WGS sequence"/>
</dbReference>
<feature type="domain" description="Glycosyl hydrolase family 98 putative carbohydrate-binding module" evidence="2">
    <location>
        <begin position="56"/>
        <end position="204"/>
    </location>
</feature>
<protein>
    <recommendedName>
        <fullName evidence="2">Glycosyl hydrolase family 98 putative carbohydrate-binding module domain-containing protein</fullName>
    </recommendedName>
</protein>
<dbReference type="Gene3D" id="2.60.120.1060">
    <property type="entry name" value="NPCBM/NEW2 domain"/>
    <property type="match status" value="1"/>
</dbReference>
<dbReference type="Pfam" id="PF08305">
    <property type="entry name" value="NPCBM"/>
    <property type="match status" value="1"/>
</dbReference>
<accession>A0A2K3V2I4</accession>
<evidence type="ECO:0000259" key="2">
    <source>
        <dbReference type="SMART" id="SM00776"/>
    </source>
</evidence>
<comment type="caution">
    <text evidence="3">The sequence shown here is derived from an EMBL/GenBank/DDBJ whole genome shotgun (WGS) entry which is preliminary data.</text>
</comment>
<dbReference type="InterPro" id="IPR013222">
    <property type="entry name" value="Glyco_hyd_98_carb-bd"/>
</dbReference>
<reference evidence="3 4" key="1">
    <citation type="submission" date="2018-01" db="EMBL/GenBank/DDBJ databases">
        <title>Deinococcus koreensis sp. nov., a radiation-resistant bacterium isolated from river water.</title>
        <authorList>
            <person name="Choi A."/>
        </authorList>
    </citation>
    <scope>NUCLEOTIDE SEQUENCE [LARGE SCALE GENOMIC DNA]</scope>
    <source>
        <strain evidence="3 4">SJW1-2</strain>
    </source>
</reference>
<dbReference type="SMART" id="SM00776">
    <property type="entry name" value="NPCBM"/>
    <property type="match status" value="1"/>
</dbReference>